<organism evidence="3 4">
    <name type="scientific">Rivihabitans pingtungensis</name>
    <dbReference type="NCBI Taxonomy" id="1054498"/>
    <lineage>
        <taxon>Bacteria</taxon>
        <taxon>Pseudomonadati</taxon>
        <taxon>Pseudomonadota</taxon>
        <taxon>Betaproteobacteria</taxon>
        <taxon>Neisseriales</taxon>
        <taxon>Aquaspirillaceae</taxon>
        <taxon>Rivihabitans</taxon>
    </lineage>
</organism>
<comment type="caution">
    <text evidence="3">The sequence shown here is derived from an EMBL/GenBank/DDBJ whole genome shotgun (WGS) entry which is preliminary data.</text>
</comment>
<dbReference type="AlphaFoldDB" id="A0A318KVI6"/>
<dbReference type="InterPro" id="IPR006842">
    <property type="entry name" value="Transposase_31"/>
</dbReference>
<gene>
    <name evidence="3" type="ORF">DFR34_11832</name>
</gene>
<dbReference type="RefSeq" id="WP_158281817.1">
    <property type="nucleotide sequence ID" value="NZ_QJKI01000018.1"/>
</dbReference>
<dbReference type="InterPro" id="IPR051699">
    <property type="entry name" value="Rpn/YhgA-like_nuclease"/>
</dbReference>
<feature type="domain" description="Transposase (putative) YhgA-like" evidence="1">
    <location>
        <begin position="35"/>
        <end position="216"/>
    </location>
</feature>
<dbReference type="PANTHER" id="PTHR34611:SF2">
    <property type="entry name" value="INACTIVE RECOMBINATION-PROMOTING NUCLEASE-LIKE PROTEIN RPNE-RELATED"/>
    <property type="match status" value="1"/>
</dbReference>
<proteinExistence type="predicted"/>
<dbReference type="Proteomes" id="UP000247555">
    <property type="component" value="Unassembled WGS sequence"/>
</dbReference>
<keyword evidence="4" id="KW-1185">Reference proteome</keyword>
<dbReference type="Pfam" id="PF14261">
    <property type="entry name" value="DUF4351"/>
    <property type="match status" value="1"/>
</dbReference>
<dbReference type="GO" id="GO:0006310">
    <property type="term" value="P:DNA recombination"/>
    <property type="evidence" value="ECO:0007669"/>
    <property type="project" value="TreeGrafter"/>
</dbReference>
<dbReference type="PANTHER" id="PTHR34611">
    <property type="match status" value="1"/>
</dbReference>
<feature type="domain" description="DUF4351" evidence="2">
    <location>
        <begin position="287"/>
        <end position="339"/>
    </location>
</feature>
<reference evidence="3 4" key="1">
    <citation type="submission" date="2018-05" db="EMBL/GenBank/DDBJ databases">
        <title>Genomic Encyclopedia of Type Strains, Phase IV (KMG-IV): sequencing the most valuable type-strain genomes for metagenomic binning, comparative biology and taxonomic classification.</title>
        <authorList>
            <person name="Goeker M."/>
        </authorList>
    </citation>
    <scope>NUCLEOTIDE SEQUENCE [LARGE SCALE GENOMIC DNA]</scope>
    <source>
        <strain evidence="3 4">DSM 29661</strain>
    </source>
</reference>
<accession>A0A318KVI6</accession>
<dbReference type="EMBL" id="QJKI01000018">
    <property type="protein sequence ID" value="PXX77223.1"/>
    <property type="molecule type" value="Genomic_DNA"/>
</dbReference>
<dbReference type="InterPro" id="IPR025587">
    <property type="entry name" value="DUF4351"/>
</dbReference>
<dbReference type="Pfam" id="PF04754">
    <property type="entry name" value="Transposase_31"/>
    <property type="match status" value="1"/>
</dbReference>
<sequence>MASVYFLGLTHGQREPQPLEPTHPTRYTAQMVHLHDSGYKYLFSHAELVQELLETFAPPGVSELLDYTTLRLESGNYVTPAMKPRADDLVWSVELQGRRIYLYLLLEFQSTPDDTMPMRMLQYVAALYDHLLRSKAVDIADGLPPVLPIVLYNGDARWRQSSELYSLIRPHPPVLKPFQPQLKFWLLDEGAFPAAELEDMQRVMAAIFCFEHTPDTAAAKRAIRSLADAIAKSPFKQRLDRVLAHWVKYRLKSRMPGLATPDAEELTKGMHMLETNIDRWEAQAIARGMQRGEAFLLQRLLTRRFGELSASQQAKLAAATPAQLEIWGDRVLDASSLDEVFGDTRH</sequence>
<protein>
    <submittedName>
        <fullName evidence="3">Putative transposase/invertase (TIGR01784 family)</fullName>
    </submittedName>
</protein>
<evidence type="ECO:0000259" key="2">
    <source>
        <dbReference type="Pfam" id="PF14261"/>
    </source>
</evidence>
<dbReference type="GO" id="GO:1990238">
    <property type="term" value="F:double-stranded DNA endonuclease activity"/>
    <property type="evidence" value="ECO:0007669"/>
    <property type="project" value="TreeGrafter"/>
</dbReference>
<evidence type="ECO:0000313" key="4">
    <source>
        <dbReference type="Proteomes" id="UP000247555"/>
    </source>
</evidence>
<evidence type="ECO:0000259" key="1">
    <source>
        <dbReference type="Pfam" id="PF04754"/>
    </source>
</evidence>
<name>A0A318KVI6_9NEIS</name>
<evidence type="ECO:0000313" key="3">
    <source>
        <dbReference type="EMBL" id="PXX77223.1"/>
    </source>
</evidence>
<dbReference type="OrthoDB" id="932587at2"/>